<name>A0A8J6XLD8_9CYAN</name>
<sequence>MNLTQKDFCFCTLALGKKYRLLAQQLAQDLANNVTDTFLVIYTDDTQDFSSYTNVLAYQHKQQGILNCYNDKRLVLAKALEKFNAAVFVDADTRILNNIPFAVQWKPGITAGHCENLIEHVTKYNPERLKPLKKVALKLNLPLDNTNYVGECLFVIARDEGRELEFFKQWGRIGRYLELRGIHGGEGNTIGLAAAKVGWNVNRDGWQAIRKITKHIGVSHQYNQETVWDKLKLRIGYHYRLNLARLMALKDFTFFLG</sequence>
<dbReference type="Proteomes" id="UP000629098">
    <property type="component" value="Unassembled WGS sequence"/>
</dbReference>
<comment type="caution">
    <text evidence="1">The sequence shown here is derived from an EMBL/GenBank/DDBJ whole genome shotgun (WGS) entry which is preliminary data.</text>
</comment>
<dbReference type="AlphaFoldDB" id="A0A8J6XLD8"/>
<dbReference type="EMBL" id="JACXAE010000126">
    <property type="protein sequence ID" value="MBD2778464.1"/>
    <property type="molecule type" value="Genomic_DNA"/>
</dbReference>
<reference evidence="1" key="1">
    <citation type="submission" date="2020-09" db="EMBL/GenBank/DDBJ databases">
        <title>Iningainema tapete sp. nov. (Scytonemataceae, Cyanobacteria) from greenhouses in central Florida (USA) produces two types of nodularin with biosynthetic potential for microcystin-LR and anabaenopeptins.</title>
        <authorList>
            <person name="Berthold D.E."/>
            <person name="Lefler F.W."/>
            <person name="Huang I.-S."/>
            <person name="Abdulla H."/>
            <person name="Zimba P.V."/>
            <person name="Laughinghouse H.D. IV."/>
        </authorList>
    </citation>
    <scope>NUCLEOTIDE SEQUENCE</scope>
    <source>
        <strain evidence="1">BLCCT55</strain>
    </source>
</reference>
<evidence type="ECO:0000313" key="1">
    <source>
        <dbReference type="EMBL" id="MBD2778464.1"/>
    </source>
</evidence>
<accession>A0A8J6XLD8</accession>
<organism evidence="1 2">
    <name type="scientific">Iningainema tapete BLCC-T55</name>
    <dbReference type="NCBI Taxonomy" id="2748662"/>
    <lineage>
        <taxon>Bacteria</taxon>
        <taxon>Bacillati</taxon>
        <taxon>Cyanobacteriota</taxon>
        <taxon>Cyanophyceae</taxon>
        <taxon>Nostocales</taxon>
        <taxon>Scytonemataceae</taxon>
        <taxon>Iningainema tapete</taxon>
    </lineage>
</organism>
<dbReference type="RefSeq" id="WP_190838154.1">
    <property type="nucleotide sequence ID" value="NZ_CAWPPI010000126.1"/>
</dbReference>
<evidence type="ECO:0000313" key="2">
    <source>
        <dbReference type="Proteomes" id="UP000629098"/>
    </source>
</evidence>
<proteinExistence type="predicted"/>
<protein>
    <submittedName>
        <fullName evidence="1">Uncharacterized protein</fullName>
    </submittedName>
</protein>
<keyword evidence="2" id="KW-1185">Reference proteome</keyword>
<gene>
    <name evidence="1" type="ORF">ICL16_42085</name>
</gene>